<dbReference type="STRING" id="40754.THII_0159"/>
<dbReference type="InterPro" id="IPR048046">
    <property type="entry name" value="Transpos_IS607"/>
</dbReference>
<dbReference type="GO" id="GO:0003677">
    <property type="term" value="F:DNA binding"/>
    <property type="evidence" value="ECO:0007669"/>
    <property type="project" value="InterPro"/>
</dbReference>
<protein>
    <submittedName>
        <fullName evidence="2">Site-specific integrase-resolvase</fullName>
    </submittedName>
</protein>
<feature type="domain" description="Resolvase/invertase-type recombinase catalytic" evidence="1">
    <location>
        <begin position="1"/>
        <end position="119"/>
    </location>
</feature>
<proteinExistence type="predicted"/>
<accession>A0A090BU43</accession>
<dbReference type="KEGG" id="tig:THII_0159"/>
<evidence type="ECO:0000259" key="1">
    <source>
        <dbReference type="PROSITE" id="PS51736"/>
    </source>
</evidence>
<dbReference type="Pfam" id="PF00239">
    <property type="entry name" value="Resolvase"/>
    <property type="match status" value="1"/>
</dbReference>
<dbReference type="InterPro" id="IPR006119">
    <property type="entry name" value="Resolv_N"/>
</dbReference>
<dbReference type="AlphaFoldDB" id="A0A090BU43"/>
<dbReference type="Gene3D" id="3.40.50.1390">
    <property type="entry name" value="Resolvase, N-terminal catalytic domain"/>
    <property type="match status" value="1"/>
</dbReference>
<name>A0A090BU43_9GAMM</name>
<dbReference type="PANTHER" id="PTHR36172:SF1">
    <property type="entry name" value="RESOLVASE-RELATED"/>
    <property type="match status" value="1"/>
</dbReference>
<dbReference type="InterPro" id="IPR051491">
    <property type="entry name" value="Recombinase/Transposase-rel"/>
</dbReference>
<dbReference type="SMART" id="SM00857">
    <property type="entry name" value="Resolvase"/>
    <property type="match status" value="1"/>
</dbReference>
<evidence type="ECO:0000313" key="2">
    <source>
        <dbReference type="EMBL" id="BAP54456.1"/>
    </source>
</evidence>
<dbReference type="PROSITE" id="PS51736">
    <property type="entry name" value="RECOMBINASES_3"/>
    <property type="match status" value="1"/>
</dbReference>
<dbReference type="HOGENOM" id="CLU_082093_4_0_6"/>
<evidence type="ECO:0000313" key="3">
    <source>
        <dbReference type="Proteomes" id="UP000031623"/>
    </source>
</evidence>
<dbReference type="SUPFAM" id="SSF53041">
    <property type="entry name" value="Resolvase-like"/>
    <property type="match status" value="1"/>
</dbReference>
<dbReference type="EMBL" id="AP014633">
    <property type="protein sequence ID" value="BAP54456.1"/>
    <property type="molecule type" value="Genomic_DNA"/>
</dbReference>
<dbReference type="Gene3D" id="1.10.287.2170">
    <property type="match status" value="1"/>
</dbReference>
<sequence length="119" mass="13544">MQQHYSDAEIVKDIGSGLHFKRKGLNAILERAMHGDCIRLVVAHRDRLARFGADLVRFIIETNGGKLVVLSEDSLSPEPELTRDLLNIIHVFSCRMHGLRKYKKQVYQIISDGKTTETI</sequence>
<reference evidence="2 3" key="1">
    <citation type="journal article" date="2014" name="ISME J.">
        <title>Ecophysiology of Thioploca ingrica as revealed by the complete genome sequence supplemented with proteomic evidence.</title>
        <authorList>
            <person name="Kojima H."/>
            <person name="Ogura Y."/>
            <person name="Yamamoto N."/>
            <person name="Togashi T."/>
            <person name="Mori H."/>
            <person name="Watanabe T."/>
            <person name="Nemoto F."/>
            <person name="Kurokawa K."/>
            <person name="Hayashi T."/>
            <person name="Fukui M."/>
        </authorList>
    </citation>
    <scope>NUCLEOTIDE SEQUENCE [LARGE SCALE GENOMIC DNA]</scope>
</reference>
<dbReference type="NCBIfam" id="NF033518">
    <property type="entry name" value="transpos_IS607"/>
    <property type="match status" value="1"/>
</dbReference>
<dbReference type="InterPro" id="IPR036162">
    <property type="entry name" value="Resolvase-like_N_sf"/>
</dbReference>
<dbReference type="GO" id="GO:0000150">
    <property type="term" value="F:DNA strand exchange activity"/>
    <property type="evidence" value="ECO:0007669"/>
    <property type="project" value="InterPro"/>
</dbReference>
<gene>
    <name evidence="2" type="ORF">THII_0159</name>
</gene>
<keyword evidence="3" id="KW-1185">Reference proteome</keyword>
<dbReference type="PANTHER" id="PTHR36172">
    <property type="match status" value="1"/>
</dbReference>
<organism evidence="2 3">
    <name type="scientific">Thioploca ingrica</name>
    <dbReference type="NCBI Taxonomy" id="40754"/>
    <lineage>
        <taxon>Bacteria</taxon>
        <taxon>Pseudomonadati</taxon>
        <taxon>Pseudomonadota</taxon>
        <taxon>Gammaproteobacteria</taxon>
        <taxon>Thiotrichales</taxon>
        <taxon>Thiotrichaceae</taxon>
        <taxon>Thioploca</taxon>
    </lineage>
</organism>
<dbReference type="Proteomes" id="UP000031623">
    <property type="component" value="Chromosome"/>
</dbReference>